<gene>
    <name evidence="2" type="ORF">ACFPIJ_50310</name>
</gene>
<keyword evidence="1" id="KW-1133">Transmembrane helix</keyword>
<dbReference type="Proteomes" id="UP001595912">
    <property type="component" value="Unassembled WGS sequence"/>
</dbReference>
<organism evidence="2 3">
    <name type="scientific">Dactylosporangium cerinum</name>
    <dbReference type="NCBI Taxonomy" id="1434730"/>
    <lineage>
        <taxon>Bacteria</taxon>
        <taxon>Bacillati</taxon>
        <taxon>Actinomycetota</taxon>
        <taxon>Actinomycetes</taxon>
        <taxon>Micromonosporales</taxon>
        <taxon>Micromonosporaceae</taxon>
        <taxon>Dactylosporangium</taxon>
    </lineage>
</organism>
<dbReference type="RefSeq" id="WP_380126594.1">
    <property type="nucleotide sequence ID" value="NZ_JBHSIU010000087.1"/>
</dbReference>
<evidence type="ECO:0000313" key="3">
    <source>
        <dbReference type="Proteomes" id="UP001595912"/>
    </source>
</evidence>
<proteinExistence type="predicted"/>
<feature type="transmembrane region" description="Helical" evidence="1">
    <location>
        <begin position="18"/>
        <end position="39"/>
    </location>
</feature>
<accession>A0ABV9WE14</accession>
<dbReference type="EMBL" id="JBHSIU010000087">
    <property type="protein sequence ID" value="MFC5006006.1"/>
    <property type="molecule type" value="Genomic_DNA"/>
</dbReference>
<keyword evidence="1" id="KW-0812">Transmembrane</keyword>
<sequence>MAEDDATGTQDRRRTARLVLVLLGAVLLGYPALFFGWYLTAEHVTARITSCASDAPHPLRCPTHGDWRMADGSTRSGRIFIQTPAPSDVGRTLPARATTDWAVAEGVTASAPGTYAAIVAGVDVALGLGLLALRGSLRR</sequence>
<protein>
    <submittedName>
        <fullName evidence="2">Uncharacterized protein</fullName>
    </submittedName>
</protein>
<feature type="transmembrane region" description="Helical" evidence="1">
    <location>
        <begin position="115"/>
        <end position="133"/>
    </location>
</feature>
<name>A0ABV9WE14_9ACTN</name>
<keyword evidence="3" id="KW-1185">Reference proteome</keyword>
<comment type="caution">
    <text evidence="2">The sequence shown here is derived from an EMBL/GenBank/DDBJ whole genome shotgun (WGS) entry which is preliminary data.</text>
</comment>
<evidence type="ECO:0000256" key="1">
    <source>
        <dbReference type="SAM" id="Phobius"/>
    </source>
</evidence>
<reference evidence="3" key="1">
    <citation type="journal article" date="2019" name="Int. J. Syst. Evol. Microbiol.">
        <title>The Global Catalogue of Microorganisms (GCM) 10K type strain sequencing project: providing services to taxonomists for standard genome sequencing and annotation.</title>
        <authorList>
            <consortium name="The Broad Institute Genomics Platform"/>
            <consortium name="The Broad Institute Genome Sequencing Center for Infectious Disease"/>
            <person name="Wu L."/>
            <person name="Ma J."/>
        </authorList>
    </citation>
    <scope>NUCLEOTIDE SEQUENCE [LARGE SCALE GENOMIC DNA]</scope>
    <source>
        <strain evidence="3">CGMCC 4.7152</strain>
    </source>
</reference>
<evidence type="ECO:0000313" key="2">
    <source>
        <dbReference type="EMBL" id="MFC5006006.1"/>
    </source>
</evidence>
<keyword evidence="1" id="KW-0472">Membrane</keyword>